<dbReference type="InterPro" id="IPR008962">
    <property type="entry name" value="PapD-like_sf"/>
</dbReference>
<evidence type="ECO:0000259" key="3">
    <source>
        <dbReference type="Pfam" id="PF24507"/>
    </source>
</evidence>
<dbReference type="Pfam" id="PF24507">
    <property type="entry name" value="Ig_CFAP65_4th"/>
    <property type="match status" value="1"/>
</dbReference>
<dbReference type="Gene3D" id="2.60.40.10">
    <property type="entry name" value="Immunoglobulins"/>
    <property type="match status" value="5"/>
</dbReference>
<dbReference type="GeneTree" id="ENSGT00430000031142"/>
<sequence>GEFTKSLTLKNIGLKLQKLQLRSVILLYEDSIEFHGKDGSFQVSLQAVVPSPALEVPDTVLLPLCAVHQAASAPFLLKNLSKLHTYFHWECPEPFQVSPEEGVLKPSQEIQLMVVFQPQQALLYNKLAACRFGEEGEKADSKYPCLQLRSPSSKAEQQHGGPVLNFGSVAVGQSVQKCFDICNPSHVSKVTAFFSLARLSGGVPLLGSQFVCEVSSNRVAPGGSMTAKVTFVPTVADSVSVEYVTVECKGALNQTVLKLIGNSTGMTHKCNETLSVFVIVTIEMINSSCVQATYQWDLDCAGHSVFSIQPQSGTLAAKSCLTLTVCYLPTVPFAHHRSVPCFVLHGAPLFLDLIGTCHSDLEKPAVLTPEHLADRRRRPARLGRGGFIRFVLTVHTRIGGAQRAAVQSHHVPLAQVDFIRGFSGGGHHQQLRCESHVKLSHSSFFVLFFFPRRRLELDFFFQKNGFDARAFSCRLMWTNAPDSPFSVSPATRELSPLKCTSFRVTYSPKEVNTFHAAQLECLALQVGRTCLDVRSYQTLLLRNDCERPLTFCRNLNESFDPSLEASVSVVPRCGLIPPGAHQILTVITTPKEDSPTEGIELRLQFNCSKYTKEITVFSILEKMNVSLSGGGTLYFQDTSVGSPTHQTHIIRNICHIPLGFQWNIHYSDQHLISVQPEAGELQANEFAQKWSFNPKEEKTYVLEPVLIVWPIQNPNYNKSILTLKVMGKGAKGFIQAIKEVLEMGDTMVGRAQAIDVPLVNNSTCSISFSVSIEQTLQDEQLHPDLQPAAIGIPSTFRPDRQAHYRWTISYQTLSCVLLCPSQVVCEVRGKGVFPTMQVSDVCSGGGAAWLSKSYVWELLSVDCLNTQLLSIPSPVEHTYRSPRSHSVVGCLCRLGKYPAILIKAMLDVNFSAAPLNSEPSTFALVFYNPGSIPVETFLFPDDQQVEFKHWSQREELCHNELEQMQVVELFSVSPLSGTMLSGQQKAVQFSYSHVVAGTHQLPIILKISHGREILLNFQGVTVEQDRPHLYFLSTHHVFTPIMIGGLTPPMQTYDLYNGGDVPVRYEVDAGVLSQLQENNFNQPLLCCLNPEGVVLPGKMAKLEFIFSPLEAKMYTVRMDIPIHVRHGETTVVRFDGCGLDTQRDVFPSSETKPAPPVRKIPLPGQVRSEKYTYVIRIQPKQGLLRPGESIICVMTFMATDFPMIYHLDIICQNSSKMNSPSRSGTLRKTARFWSLRSERRHSASSKEKPVTMRHFLSSCWSQRCAAAAQAKEPPPGKHKVTLPPICSRVARAEQRAQSEAVKVWKRPTAPQPTLLHVEVTARSYQRNIDSCVLFQVYFFIVQLFLDFASAFTLSLPGQWLSKLKKKKKKNPQLSHSVYQGSGSQNLKKKKKCCTFRVILYSFFLPRSILDDVAFSQSLLTLASKPLFYKPKVIFSTPSPIPQPLIGLDETNPDLHVRSDSSGTAGGSGMRPKMAPRPEHIPVGVFNDILLNTLQNVMMEAARGDLDLIEHHRVSSPNVSIR</sequence>
<dbReference type="Pfam" id="PF25249">
    <property type="entry name" value="Ig_CFAP65_7th"/>
    <property type="match status" value="1"/>
</dbReference>
<dbReference type="PANTHER" id="PTHR46127">
    <property type="entry name" value="CILIA- AND FLAGELLA-ASSOCIATED PROTEIN 65"/>
    <property type="match status" value="1"/>
</dbReference>
<dbReference type="InterPro" id="IPR052614">
    <property type="entry name" value="CFAP65"/>
</dbReference>
<dbReference type="GO" id="GO:0036126">
    <property type="term" value="C:sperm flagellum"/>
    <property type="evidence" value="ECO:0007669"/>
    <property type="project" value="TreeGrafter"/>
</dbReference>
<evidence type="ECO:0000259" key="4">
    <source>
        <dbReference type="Pfam" id="PF24816"/>
    </source>
</evidence>
<dbReference type="InterPro" id="IPR013783">
    <property type="entry name" value="Ig-like_fold"/>
</dbReference>
<keyword evidence="8" id="KW-1185">Reference proteome</keyword>
<evidence type="ECO:0000256" key="1">
    <source>
        <dbReference type="SAM" id="MobiDB-lite"/>
    </source>
</evidence>
<evidence type="ECO:0000259" key="2">
    <source>
        <dbReference type="Pfam" id="PF24291"/>
    </source>
</evidence>
<dbReference type="InterPro" id="IPR057470">
    <property type="entry name" value="Ig_CFAP65_7th"/>
</dbReference>
<dbReference type="InterPro" id="IPR058536">
    <property type="entry name" value="Ig_CFAP65_4th"/>
</dbReference>
<dbReference type="Pfam" id="PF25248">
    <property type="entry name" value="Ig_CFAP65_8th"/>
    <property type="match status" value="1"/>
</dbReference>
<feature type="domain" description="CFAP65 fourth Ig-like" evidence="3">
    <location>
        <begin position="280"/>
        <end position="360"/>
    </location>
</feature>
<feature type="domain" description="CFAP65-like ninth Ig-like" evidence="4">
    <location>
        <begin position="834"/>
        <end position="1019"/>
    </location>
</feature>
<accession>A0A3Q2YBG1</accession>
<dbReference type="Ensembl" id="ENSHCOT00000022996.1">
    <property type="protein sequence ID" value="ENSHCOP00000015161.1"/>
    <property type="gene ID" value="ENSHCOG00000018780.1"/>
</dbReference>
<dbReference type="Pfam" id="PF24816">
    <property type="entry name" value="Ig_CFAP65__9th"/>
    <property type="match status" value="1"/>
</dbReference>
<name>A0A3Q2YBG1_HIPCM</name>
<dbReference type="GO" id="GO:0007288">
    <property type="term" value="P:sperm axoneme assembly"/>
    <property type="evidence" value="ECO:0007669"/>
    <property type="project" value="TreeGrafter"/>
</dbReference>
<dbReference type="OMA" id="QQLKVMV"/>
<dbReference type="Pfam" id="PF24291">
    <property type="entry name" value="Ig_CFAP65"/>
    <property type="match status" value="1"/>
</dbReference>
<proteinExistence type="predicted"/>
<reference evidence="7" key="1">
    <citation type="submission" date="2025-08" db="UniProtKB">
        <authorList>
            <consortium name="Ensembl"/>
        </authorList>
    </citation>
    <scope>IDENTIFICATION</scope>
</reference>
<evidence type="ECO:0000259" key="6">
    <source>
        <dbReference type="Pfam" id="PF25249"/>
    </source>
</evidence>
<dbReference type="SUPFAM" id="SSF49354">
    <property type="entry name" value="PapD-like"/>
    <property type="match status" value="1"/>
</dbReference>
<dbReference type="PANTHER" id="PTHR46127:SF1">
    <property type="entry name" value="CILIA- AND FLAGELLA-ASSOCIATED PROTEIN 65"/>
    <property type="match status" value="1"/>
</dbReference>
<dbReference type="GO" id="GO:0005737">
    <property type="term" value="C:cytoplasm"/>
    <property type="evidence" value="ECO:0007669"/>
    <property type="project" value="UniProtKB-SubCell"/>
</dbReference>
<feature type="domain" description="CFAP65 seventh Ig-like" evidence="6">
    <location>
        <begin position="631"/>
        <end position="700"/>
    </location>
</feature>
<reference evidence="7" key="2">
    <citation type="submission" date="2025-09" db="UniProtKB">
        <authorList>
            <consortium name="Ensembl"/>
        </authorList>
    </citation>
    <scope>IDENTIFICATION</scope>
</reference>
<feature type="domain" description="CFAP65 tenth Ig-like" evidence="2">
    <location>
        <begin position="1022"/>
        <end position="1142"/>
    </location>
</feature>
<protein>
    <submittedName>
        <fullName evidence="7">Cilia- and flagella-associated protein 65-like</fullName>
    </submittedName>
</protein>
<dbReference type="InterPro" id="IPR057467">
    <property type="entry name" value="Ig_CFAP65_8th"/>
</dbReference>
<organism evidence="7 8">
    <name type="scientific">Hippocampus comes</name>
    <name type="common">Tiger tail seahorse</name>
    <dbReference type="NCBI Taxonomy" id="109280"/>
    <lineage>
        <taxon>Eukaryota</taxon>
        <taxon>Metazoa</taxon>
        <taxon>Chordata</taxon>
        <taxon>Craniata</taxon>
        <taxon>Vertebrata</taxon>
        <taxon>Euteleostomi</taxon>
        <taxon>Actinopterygii</taxon>
        <taxon>Neopterygii</taxon>
        <taxon>Teleostei</taxon>
        <taxon>Neoteleostei</taxon>
        <taxon>Acanthomorphata</taxon>
        <taxon>Syngnathiaria</taxon>
        <taxon>Syngnathiformes</taxon>
        <taxon>Syngnathoidei</taxon>
        <taxon>Syngnathidae</taxon>
        <taxon>Hippocampus</taxon>
    </lineage>
</organism>
<feature type="region of interest" description="Disordered" evidence="1">
    <location>
        <begin position="1456"/>
        <end position="1476"/>
    </location>
</feature>
<dbReference type="InterPro" id="IPR056344">
    <property type="entry name" value="Ig_CFAP65-like_9th"/>
</dbReference>
<evidence type="ECO:0000259" key="5">
    <source>
        <dbReference type="Pfam" id="PF25248"/>
    </source>
</evidence>
<evidence type="ECO:0000313" key="7">
    <source>
        <dbReference type="Ensembl" id="ENSHCOP00000015161.1"/>
    </source>
</evidence>
<dbReference type="Proteomes" id="UP000264820">
    <property type="component" value="Unplaced"/>
</dbReference>
<dbReference type="InterPro" id="IPR056305">
    <property type="entry name" value="Ig_CFAP65_10th"/>
</dbReference>
<evidence type="ECO:0000313" key="8">
    <source>
        <dbReference type="Proteomes" id="UP000264820"/>
    </source>
</evidence>
<feature type="domain" description="CFAP65 eight Ig-like" evidence="5">
    <location>
        <begin position="732"/>
        <end position="781"/>
    </location>
</feature>